<name>A0A7W3T6H3_9ACTN</name>
<dbReference type="EMBL" id="VKHS01000654">
    <property type="protein sequence ID" value="MBB0231852.1"/>
    <property type="molecule type" value="Genomic_DNA"/>
</dbReference>
<dbReference type="Pfam" id="PF10097">
    <property type="entry name" value="DUF2335"/>
    <property type="match status" value="1"/>
</dbReference>
<reference evidence="4" key="1">
    <citation type="submission" date="2019-10" db="EMBL/GenBank/DDBJ databases">
        <title>Streptomyces sp. nov., a novel actinobacterium isolated from alkaline environment.</title>
        <authorList>
            <person name="Golinska P."/>
        </authorList>
    </citation>
    <scope>NUCLEOTIDE SEQUENCE [LARGE SCALE GENOMIC DNA]</scope>
    <source>
        <strain evidence="4">DSM 42108</strain>
    </source>
</reference>
<keyword evidence="2" id="KW-1133">Transmembrane helix</keyword>
<accession>A0A7W3T6H3</accession>
<protein>
    <submittedName>
        <fullName evidence="3">DUF2335 domain-containing protein</fullName>
    </submittedName>
</protein>
<feature type="transmembrane region" description="Helical" evidence="2">
    <location>
        <begin position="97"/>
        <end position="115"/>
    </location>
</feature>
<dbReference type="InterPro" id="IPR019284">
    <property type="entry name" value="RP532"/>
</dbReference>
<evidence type="ECO:0000256" key="1">
    <source>
        <dbReference type="SAM" id="MobiDB-lite"/>
    </source>
</evidence>
<keyword evidence="4" id="KW-1185">Reference proteome</keyword>
<organism evidence="3 4">
    <name type="scientific">Streptomyces calidiresistens</name>
    <dbReference type="NCBI Taxonomy" id="1485586"/>
    <lineage>
        <taxon>Bacteria</taxon>
        <taxon>Bacillati</taxon>
        <taxon>Actinomycetota</taxon>
        <taxon>Actinomycetes</taxon>
        <taxon>Kitasatosporales</taxon>
        <taxon>Streptomycetaceae</taxon>
        <taxon>Streptomyces</taxon>
    </lineage>
</organism>
<comment type="caution">
    <text evidence="3">The sequence shown here is derived from an EMBL/GenBank/DDBJ whole genome shotgun (WGS) entry which is preliminary data.</text>
</comment>
<feature type="region of interest" description="Disordered" evidence="1">
    <location>
        <begin position="1"/>
        <end position="30"/>
    </location>
</feature>
<sequence length="141" mass="14618">MACGGSGDPRGREQRGAIGAELNGPGGPGGVEAGRLTVEQAWAGPLPAPGVLEQYERVLPGAAERILRMAETVATGNIRVTERQAEAEIRTAQRGQLLAATLTLAAMSGAGAFFLLDNQVAGIALLSLPLLMLIRSFLIRS</sequence>
<evidence type="ECO:0000313" key="3">
    <source>
        <dbReference type="EMBL" id="MBB0231852.1"/>
    </source>
</evidence>
<keyword evidence="2" id="KW-0812">Transmembrane</keyword>
<feature type="transmembrane region" description="Helical" evidence="2">
    <location>
        <begin position="121"/>
        <end position="138"/>
    </location>
</feature>
<dbReference type="AlphaFoldDB" id="A0A7W3T6H3"/>
<evidence type="ECO:0000313" key="4">
    <source>
        <dbReference type="Proteomes" id="UP000530234"/>
    </source>
</evidence>
<dbReference type="Proteomes" id="UP000530234">
    <property type="component" value="Unassembled WGS sequence"/>
</dbReference>
<gene>
    <name evidence="3" type="ORF">FOE67_20710</name>
</gene>
<keyword evidence="2" id="KW-0472">Membrane</keyword>
<proteinExistence type="predicted"/>
<evidence type="ECO:0000256" key="2">
    <source>
        <dbReference type="SAM" id="Phobius"/>
    </source>
</evidence>